<evidence type="ECO:0000256" key="1">
    <source>
        <dbReference type="SAM" id="MobiDB-lite"/>
    </source>
</evidence>
<gene>
    <name evidence="2" type="ORF">P8609_14730</name>
</gene>
<reference evidence="2 3" key="1">
    <citation type="submission" date="2023-04" db="EMBL/GenBank/DDBJ databases">
        <title>Lysobacter sp. strain UC isolated from soil sample.</title>
        <authorList>
            <person name="Choksket S."/>
            <person name="Harshvardhan F."/>
            <person name="Rana R."/>
            <person name="Patil P.B."/>
            <person name="Korpole S."/>
        </authorList>
    </citation>
    <scope>NUCLEOTIDE SEQUENCE [LARGE SCALE GENOMIC DNA]</scope>
    <source>
        <strain evidence="2 3">UC</strain>
    </source>
</reference>
<feature type="region of interest" description="Disordered" evidence="1">
    <location>
        <begin position="1"/>
        <end position="28"/>
    </location>
</feature>
<accession>A0ABU1CH09</accession>
<sequence>MNRVIAAKSQASSFRQASHESRISQQQRAPGVFHLGAQYRFTDTWGVVAEWDESEEMRRYRVGLRASF</sequence>
<keyword evidence="3" id="KW-1185">Reference proteome</keyword>
<comment type="caution">
    <text evidence="2">The sequence shown here is derived from an EMBL/GenBank/DDBJ whole genome shotgun (WGS) entry which is preliminary data.</text>
</comment>
<protein>
    <recommendedName>
        <fullName evidence="4">Autotransporter outer membrane beta-barrel domain-containing protein</fullName>
    </recommendedName>
</protein>
<evidence type="ECO:0000313" key="3">
    <source>
        <dbReference type="Proteomes" id="UP001233535"/>
    </source>
</evidence>
<proteinExistence type="predicted"/>
<evidence type="ECO:0008006" key="4">
    <source>
        <dbReference type="Google" id="ProtNLM"/>
    </source>
</evidence>
<evidence type="ECO:0000313" key="2">
    <source>
        <dbReference type="EMBL" id="MDR0184217.1"/>
    </source>
</evidence>
<dbReference type="Proteomes" id="UP001233535">
    <property type="component" value="Unassembled WGS sequence"/>
</dbReference>
<dbReference type="EMBL" id="JARUHG010000005">
    <property type="protein sequence ID" value="MDR0184217.1"/>
    <property type="molecule type" value="Genomic_DNA"/>
</dbReference>
<dbReference type="RefSeq" id="WP_309263346.1">
    <property type="nucleotide sequence ID" value="NZ_JARUHG010000005.1"/>
</dbReference>
<name>A0ABU1CH09_9GAMM</name>
<organism evidence="2 3">
    <name type="scientific">Lysobacter arvi</name>
    <dbReference type="NCBI Taxonomy" id="3038776"/>
    <lineage>
        <taxon>Bacteria</taxon>
        <taxon>Pseudomonadati</taxon>
        <taxon>Pseudomonadota</taxon>
        <taxon>Gammaproteobacteria</taxon>
        <taxon>Lysobacterales</taxon>
        <taxon>Lysobacteraceae</taxon>
        <taxon>Lysobacter</taxon>
    </lineage>
</organism>